<evidence type="ECO:0000313" key="2">
    <source>
        <dbReference type="EMBL" id="KAF4306657.1"/>
    </source>
</evidence>
<evidence type="ECO:0000256" key="1">
    <source>
        <dbReference type="SAM" id="MobiDB-lite"/>
    </source>
</evidence>
<feature type="region of interest" description="Disordered" evidence="1">
    <location>
        <begin position="135"/>
        <end position="179"/>
    </location>
</feature>
<feature type="region of interest" description="Disordered" evidence="1">
    <location>
        <begin position="1"/>
        <end position="52"/>
    </location>
</feature>
<sequence length="238" mass="26289">MAPDPSDPSWTEATTPRTPVPRRYRERASTPEAISIPESDGATREPVNRTKQLRLDPIPLHWDPDANTGPLSTSLRGALQIEKNKAKAREEVLKAFAKTLDQQLASFPTGIQAEIARSLTTDLLNTIKRHLIGNPQAVGESPKAQQTYAQVARSGSKEPSPSHTPRTTKRPPEPEAKEDNRLFIRLTPDHPARKHQPFAIKAAIMSKLDLNKDIIRDVQHVNLGIAIVLNGEQATLPI</sequence>
<dbReference type="Proteomes" id="UP000572817">
    <property type="component" value="Unassembled WGS sequence"/>
</dbReference>
<organism evidence="2 3">
    <name type="scientific">Botryosphaeria dothidea</name>
    <dbReference type="NCBI Taxonomy" id="55169"/>
    <lineage>
        <taxon>Eukaryota</taxon>
        <taxon>Fungi</taxon>
        <taxon>Dikarya</taxon>
        <taxon>Ascomycota</taxon>
        <taxon>Pezizomycotina</taxon>
        <taxon>Dothideomycetes</taxon>
        <taxon>Dothideomycetes incertae sedis</taxon>
        <taxon>Botryosphaeriales</taxon>
        <taxon>Botryosphaeriaceae</taxon>
        <taxon>Botryosphaeria</taxon>
    </lineage>
</organism>
<reference evidence="2" key="1">
    <citation type="submission" date="2020-04" db="EMBL/GenBank/DDBJ databases">
        <title>Genome Assembly and Annotation of Botryosphaeria dothidea sdau 11-99, a Latent Pathogen of Apple Fruit Ring Rot in China.</title>
        <authorList>
            <person name="Yu C."/>
            <person name="Diao Y."/>
            <person name="Lu Q."/>
            <person name="Zhao J."/>
            <person name="Cui S."/>
            <person name="Peng C."/>
            <person name="He B."/>
            <person name="Liu H."/>
        </authorList>
    </citation>
    <scope>NUCLEOTIDE SEQUENCE [LARGE SCALE GENOMIC DNA]</scope>
    <source>
        <strain evidence="2">Sdau11-99</strain>
    </source>
</reference>
<dbReference type="AlphaFoldDB" id="A0A8H4N8P0"/>
<proteinExistence type="predicted"/>
<feature type="compositionally biased region" description="Basic and acidic residues" evidence="1">
    <location>
        <begin position="170"/>
        <end position="179"/>
    </location>
</feature>
<protein>
    <submittedName>
        <fullName evidence="2">Uncharacterized protein</fullName>
    </submittedName>
</protein>
<keyword evidence="3" id="KW-1185">Reference proteome</keyword>
<comment type="caution">
    <text evidence="2">The sequence shown here is derived from an EMBL/GenBank/DDBJ whole genome shotgun (WGS) entry which is preliminary data.</text>
</comment>
<accession>A0A8H4N8P0</accession>
<dbReference type="EMBL" id="WWBZ02000033">
    <property type="protein sequence ID" value="KAF4306657.1"/>
    <property type="molecule type" value="Genomic_DNA"/>
</dbReference>
<dbReference type="OrthoDB" id="5427262at2759"/>
<evidence type="ECO:0000313" key="3">
    <source>
        <dbReference type="Proteomes" id="UP000572817"/>
    </source>
</evidence>
<gene>
    <name evidence="2" type="ORF">GTA08_BOTSDO04872</name>
</gene>
<name>A0A8H4N8P0_9PEZI</name>